<comment type="caution">
    <text evidence="2">The sequence shown here is derived from an EMBL/GenBank/DDBJ whole genome shotgun (WGS) entry which is preliminary data.</text>
</comment>
<dbReference type="CDD" id="cd01038">
    <property type="entry name" value="Endonuclease_DUF559"/>
    <property type="match status" value="1"/>
</dbReference>
<dbReference type="InterPro" id="IPR007569">
    <property type="entry name" value="DUF559"/>
</dbReference>
<dbReference type="Gene3D" id="3.40.960.10">
    <property type="entry name" value="VSR Endonuclease"/>
    <property type="match status" value="1"/>
</dbReference>
<accession>A0A1F7RAM3</accession>
<dbReference type="InterPro" id="IPR011335">
    <property type="entry name" value="Restrct_endonuc-II-like"/>
</dbReference>
<dbReference type="InterPro" id="IPR047216">
    <property type="entry name" value="Endonuclease_DUF559_bact"/>
</dbReference>
<evidence type="ECO:0000313" key="3">
    <source>
        <dbReference type="Proteomes" id="UP000178526"/>
    </source>
</evidence>
<dbReference type="PANTHER" id="PTHR38590">
    <property type="entry name" value="BLL0828 PROTEIN"/>
    <property type="match status" value="1"/>
</dbReference>
<evidence type="ECO:0000259" key="1">
    <source>
        <dbReference type="Pfam" id="PF04480"/>
    </source>
</evidence>
<proteinExistence type="predicted"/>
<reference evidence="2 3" key="1">
    <citation type="journal article" date="2016" name="Nat. Commun.">
        <title>Thousands of microbial genomes shed light on interconnected biogeochemical processes in an aquifer system.</title>
        <authorList>
            <person name="Anantharaman K."/>
            <person name="Brown C.T."/>
            <person name="Hug L.A."/>
            <person name="Sharon I."/>
            <person name="Castelle C.J."/>
            <person name="Probst A.J."/>
            <person name="Thomas B.C."/>
            <person name="Singh A."/>
            <person name="Wilkins M.J."/>
            <person name="Karaoz U."/>
            <person name="Brodie E.L."/>
            <person name="Williams K.H."/>
            <person name="Hubbard S.S."/>
            <person name="Banfield J.F."/>
        </authorList>
    </citation>
    <scope>NUCLEOTIDE SEQUENCE [LARGE SCALE GENOMIC DNA]</scope>
</reference>
<dbReference type="Pfam" id="PF04480">
    <property type="entry name" value="DUF559"/>
    <property type="match status" value="1"/>
</dbReference>
<name>A0A1F7RAM3_9BACT</name>
<organism evidence="2 3">
    <name type="scientific">Candidatus Schekmanbacteria bacterium GWA2_38_11</name>
    <dbReference type="NCBI Taxonomy" id="1817876"/>
    <lineage>
        <taxon>Bacteria</taxon>
        <taxon>Candidatus Schekmaniibacteriota</taxon>
    </lineage>
</organism>
<gene>
    <name evidence="2" type="ORF">A2042_04750</name>
</gene>
<feature type="domain" description="DUF559" evidence="1">
    <location>
        <begin position="7"/>
        <end position="112"/>
    </location>
</feature>
<sequence length="131" mass="15557">MKRSYIEKCRKLRKEQTNAERKLWTILRNRQIADVKFRRQFSVGRCILDFYSPEYGVGIEADGGQHYEDKGKKKDGLRTRELSKLGIEILRFGDHEILKNIEGVYEIIRETIEKKKKRTPHLNPLPKGERK</sequence>
<dbReference type="PANTHER" id="PTHR38590:SF1">
    <property type="entry name" value="BLL0828 PROTEIN"/>
    <property type="match status" value="1"/>
</dbReference>
<evidence type="ECO:0000313" key="2">
    <source>
        <dbReference type="EMBL" id="OGL38400.1"/>
    </source>
</evidence>
<protein>
    <recommendedName>
        <fullName evidence="1">DUF559 domain-containing protein</fullName>
    </recommendedName>
</protein>
<dbReference type="EMBL" id="MGDB01000148">
    <property type="protein sequence ID" value="OGL38400.1"/>
    <property type="molecule type" value="Genomic_DNA"/>
</dbReference>
<dbReference type="Proteomes" id="UP000178526">
    <property type="component" value="Unassembled WGS sequence"/>
</dbReference>
<dbReference type="AlphaFoldDB" id="A0A1F7RAM3"/>
<dbReference type="SUPFAM" id="SSF52980">
    <property type="entry name" value="Restriction endonuclease-like"/>
    <property type="match status" value="1"/>
</dbReference>